<accession>A0ABW0HM00</accession>
<gene>
    <name evidence="1" type="ORF">ACFPOF_01625</name>
</gene>
<dbReference type="Proteomes" id="UP001596113">
    <property type="component" value="Unassembled WGS sequence"/>
</dbReference>
<proteinExistence type="predicted"/>
<evidence type="ECO:0000313" key="1">
    <source>
        <dbReference type="EMBL" id="MFC5401420.1"/>
    </source>
</evidence>
<keyword evidence="2" id="KW-1185">Reference proteome</keyword>
<dbReference type="PANTHER" id="PTHR34611">
    <property type="match status" value="1"/>
</dbReference>
<reference evidence="2" key="1">
    <citation type="journal article" date="2019" name="Int. J. Syst. Evol. Microbiol.">
        <title>The Global Catalogue of Microorganisms (GCM) 10K type strain sequencing project: providing services to taxonomists for standard genome sequencing and annotation.</title>
        <authorList>
            <consortium name="The Broad Institute Genomics Platform"/>
            <consortium name="The Broad Institute Genome Sequencing Center for Infectious Disease"/>
            <person name="Wu L."/>
            <person name="Ma J."/>
        </authorList>
    </citation>
    <scope>NUCLEOTIDE SEQUENCE [LARGE SCALE GENOMIC DNA]</scope>
    <source>
        <strain evidence="2">CGMCC 1.18575</strain>
    </source>
</reference>
<sequence length="341" mass="39386">MKATDRRKKEKLKLDQMMRVLFRLSKRLTIQLINGLFGENFASSDVEAIHYGNAEFVLDEYERIIGDLFMKLDTLRGPVHYHVEFQTLNDQSMVIRMFRYGFEKALEVSAGEAEDGVPLVIFPKQIVIFLEENEAISDELLFRMRMPDGTETVYTVPVLRHWTLTPRDLQERQLFALLPLKVFSSRKSMRLIATSGLSDDEKRRLFAGEFVRLNETIRETLEIISELHGKRQLWLGDIDKILRVLDSIVNYLYRNYGNNQQTEEVSRMIKTFIDPEILKKGRKEGRREGLQEGMQKGMQKGLQEGKATVAHNLLKLGVDIGTIAEATGLTQEEVANMNERT</sequence>
<protein>
    <submittedName>
        <fullName evidence="1">Rpn family recombination-promoting nuclease/putative transposase</fullName>
    </submittedName>
</protein>
<dbReference type="InterPro" id="IPR051699">
    <property type="entry name" value="Rpn/YhgA-like_nuclease"/>
</dbReference>
<dbReference type="RefSeq" id="WP_378128955.1">
    <property type="nucleotide sequence ID" value="NZ_JBHSMI010000002.1"/>
</dbReference>
<dbReference type="PANTHER" id="PTHR34611:SF2">
    <property type="entry name" value="INACTIVE RECOMBINATION-PROMOTING NUCLEASE-LIKE PROTEIN RPNE-RELATED"/>
    <property type="match status" value="1"/>
</dbReference>
<organism evidence="1 2">
    <name type="scientific">Cohnella soli</name>
    <dbReference type="NCBI Taxonomy" id="425005"/>
    <lineage>
        <taxon>Bacteria</taxon>
        <taxon>Bacillati</taxon>
        <taxon>Bacillota</taxon>
        <taxon>Bacilli</taxon>
        <taxon>Bacillales</taxon>
        <taxon>Paenibacillaceae</taxon>
        <taxon>Cohnella</taxon>
    </lineage>
</organism>
<dbReference type="EMBL" id="JBHSMI010000002">
    <property type="protein sequence ID" value="MFC5401420.1"/>
    <property type="molecule type" value="Genomic_DNA"/>
</dbReference>
<name>A0ABW0HM00_9BACL</name>
<comment type="caution">
    <text evidence="1">The sequence shown here is derived from an EMBL/GenBank/DDBJ whole genome shotgun (WGS) entry which is preliminary data.</text>
</comment>
<evidence type="ECO:0000313" key="2">
    <source>
        <dbReference type="Proteomes" id="UP001596113"/>
    </source>
</evidence>